<comment type="domain">
    <text evidence="32">The membrane proximal external region (MPER) present in gp41 is a tryptophan-rich region recognized by the antibodies 2F5, Z13, and 4E10. MPER seems to play a role in fusion.</text>
</comment>
<dbReference type="GO" id="GO:0019031">
    <property type="term" value="C:viral envelope"/>
    <property type="evidence" value="ECO:0007669"/>
    <property type="project" value="UniProtKB-KW"/>
</dbReference>
<feature type="disulfide bond" evidence="32">
    <location>
        <begin position="591"/>
        <end position="597"/>
    </location>
</feature>
<keyword evidence="8 32" id="KW-1170">Fusion of virus membrane with host endosomal membrane</keyword>
<evidence type="ECO:0000256" key="27">
    <source>
        <dbReference type="ARBA" id="ARBA00023157"/>
    </source>
</evidence>
<keyword evidence="28 32" id="KW-0325">Glycoprotein</keyword>
<feature type="region of interest" description="V5" evidence="32">
    <location>
        <begin position="454"/>
        <end position="464"/>
    </location>
</feature>
<evidence type="ECO:0000259" key="34">
    <source>
        <dbReference type="Pfam" id="PF00516"/>
    </source>
</evidence>
<evidence type="ECO:0000313" key="36">
    <source>
        <dbReference type="EMBL" id="BAF42530.1"/>
    </source>
</evidence>
<dbReference type="HAMAP" id="MF_04083">
    <property type="entry name" value="HIV_ENV"/>
    <property type="match status" value="1"/>
</dbReference>
<feature type="domain" description="Retroviral envelope protein GP41-like" evidence="35">
    <location>
        <begin position="523"/>
        <end position="711"/>
    </location>
</feature>
<comment type="domain">
    <text evidence="32">The CD4-binding region is targeted by the antibody b12.</text>
</comment>
<evidence type="ECO:0000256" key="9">
    <source>
        <dbReference type="ARBA" id="ARBA00022511"/>
    </source>
</evidence>
<reference evidence="36 37" key="1">
    <citation type="submission" date="2006-12" db="EMBL/GenBank/DDBJ databases">
        <title>Construction and characterization of naive HIV-1 subtype A infectious molecular clones derived from Rwanda patients for reference.</title>
        <authorList>
            <person name="Sakamoto Y."/>
            <person name="Takekawa N."/>
            <person name="Tatsumi M."/>
        </authorList>
    </citation>
    <scope>NUCLEOTIDE SEQUENCE [LARGE SCALE GENOMIC DNA]</scope>
    <source>
        <strain evidence="36">93RW037A</strain>
    </source>
</reference>
<evidence type="ECO:0000256" key="29">
    <source>
        <dbReference type="ARBA" id="ARBA00023280"/>
    </source>
</evidence>
<evidence type="ECO:0000256" key="3">
    <source>
        <dbReference type="ARBA" id="ARBA00004505"/>
    </source>
</evidence>
<keyword evidence="11 32" id="KW-0945">Host-virus interaction</keyword>
<keyword evidence="29 32" id="KW-0899">Viral immunoevasion</keyword>
<dbReference type="GO" id="GO:0052031">
    <property type="term" value="P:symbiont-mediated perturbation of host defense response"/>
    <property type="evidence" value="ECO:0007669"/>
    <property type="project" value="UniProtKB-UniRule"/>
</dbReference>
<evidence type="ECO:0000256" key="16">
    <source>
        <dbReference type="ARBA" id="ARBA00022729"/>
    </source>
</evidence>
<evidence type="ECO:0000256" key="1">
    <source>
        <dbReference type="ARBA" id="ARBA00004402"/>
    </source>
</evidence>
<dbReference type="Pfam" id="PF00517">
    <property type="entry name" value="GP41"/>
    <property type="match status" value="1"/>
</dbReference>
<dbReference type="InterPro" id="IPR000777">
    <property type="entry name" value="HIV1_Gp120"/>
</dbReference>
<keyword evidence="16 32" id="KW-0732">Signal</keyword>
<dbReference type="FunFam" id="2.170.40.20:FF:000003">
    <property type="entry name" value="Envelope glycoprotein gp160"/>
    <property type="match status" value="1"/>
</dbReference>
<keyword evidence="7 32" id="KW-1168">Fusion of virus membrane with host membrane</keyword>
<dbReference type="FunFam" id="1.20.5.490:FF:000001">
    <property type="entry name" value="Envelope glycoprotein gp160"/>
    <property type="match status" value="1"/>
</dbReference>
<sequence>MRVMGTQMNCQNLWRWGTMILGMIIICSAVENLWVTVYYGVPVWKDAETTLFCASDAKAYDTEVHNVWATHACVPTDPNPQEIHLENVTEEFNMWKNNMVEQMHTDIISLWDQSLKPCVKLTPLCVTLDCHKYNSTYNGTNSTVDMREEIKNCSFNITTELRDKKKKEHSLFYRLDIVQINNSSNSSQYRLINCNTSAITQACPKVTFEPIPIHYCAPAGFAILKCKEIEFNGTGPCKNVSTVQCTHGIRPVISTQLLLNGSLAEQKIRIRSENITNNAKTIIVQLVQPVEINCTRPNNNTRRSVHIGPGQAFYATGKIIGDIRQAHCNVSKAKWNDTLREVATQLREYFKNKTIIFDKSSGGDLEITTHSFNCGGEFFYCNTSGLFNSTWTNESMQVNSTESNDTITLPCRIKQIINMWQRAGQAIYAPPIEGVIRCSSNITGLLLTRDGGVNNTVNETFRPGGGNMRDNWRSELYKYKVVKIEPLGVAPTRAKRRVVEREKRAVGLGAVFIGFLGAAGSTMGAASITLTVQARQLLSGIVQQQNNLLRAIEAQQHLLKLTVWGIKQLQARVLAVERYLKDQQLLGIWGCSGKLICTTNVPWNSSWSNKSQSEIWDNMTWLQWDKEISNYTDIIYSLIEEAQNQQEKNEQDLLAFDKWASLWNWFDISKWLWYIKIFIMIVGGLIGLRIVFAVLSIINRVRQGYSPLSFQIHTPDPRGLDRPERIEEGGGEQGRDRSIRLVSGFLALAWDDLRSLCLFSYHLLRNFILIAARTVELLGHSSLKGLRQGWEGLKYLGNTLLYWGQELKNSAVNLFDTIAIAIAGWTDRIIELGQRICRAILHIPRRIRQGFERALL</sequence>
<keyword evidence="21 32" id="KW-1164">Virus endocytosis by host</keyword>
<feature type="lipid moiety-binding region" description="S-palmitoyl cysteine; by host" evidence="32">
    <location>
        <position position="837"/>
    </location>
</feature>
<comment type="function">
    <text evidence="32">Envelope glycoprotein gp160: Oligomerizes in the host endoplasmic reticulum into predominantly trimers. In a second time, gp160 transits in the host Golgi, where glycosylation is completed. The precursor is then proteolytically cleaved in the trans-Golgi and thereby activated by cellular furin or furin-like proteases to produce gp120 and gp41.</text>
</comment>
<evidence type="ECO:0000256" key="4">
    <source>
        <dbReference type="ARBA" id="ARBA00004563"/>
    </source>
</evidence>
<keyword evidence="15 32" id="KW-0053">Apoptosis</keyword>
<evidence type="ECO:0000256" key="18">
    <source>
        <dbReference type="ARBA" id="ARBA00022844"/>
    </source>
</evidence>
<gene>
    <name evidence="32 36" type="primary">env</name>
</gene>
<dbReference type="InterPro" id="IPR037527">
    <property type="entry name" value="Gp160"/>
</dbReference>
<dbReference type="Gene3D" id="2.170.40.20">
    <property type="entry name" value="Human immunodeficiency virus 1, Gp160, envelope glycoprotein"/>
    <property type="match status" value="2"/>
</dbReference>
<organism evidence="36 37">
    <name type="scientific">Human immunodeficiency virus type 1</name>
    <name type="common">HIV-1</name>
    <dbReference type="NCBI Taxonomy" id="11676"/>
    <lineage>
        <taxon>Viruses</taxon>
        <taxon>Riboviria</taxon>
        <taxon>Pararnavirae</taxon>
        <taxon>Artverviricota</taxon>
        <taxon>Revtraviricetes</taxon>
        <taxon>Ortervirales</taxon>
        <taxon>Retroviridae</taxon>
        <taxon>Orthoretrovirinae</taxon>
        <taxon>Lentivirus</taxon>
        <taxon>Lentivirus humimdef1</taxon>
    </lineage>
</organism>
<comment type="domain">
    <text evidence="32 33">The 17 amino acids long immunosuppressive region is present in many retroviral envelope proteins. Synthetic peptides derived from this relatively conserved sequence inhibit immune function in vitro and in vivo.</text>
</comment>
<keyword evidence="14 32" id="KW-0812">Transmembrane</keyword>
<feature type="domain" description="Human immunodeficiency virus 1 envelope glycoprotein Gp120" evidence="34">
    <location>
        <begin position="146"/>
        <end position="504"/>
    </location>
</feature>
<dbReference type="GO" id="GO:0044175">
    <property type="term" value="C:host cell endosome membrane"/>
    <property type="evidence" value="ECO:0007669"/>
    <property type="project" value="UniProtKB-SubCell"/>
</dbReference>
<keyword evidence="10 32" id="KW-1165">Clathrin-mediated endocytosis of virus by host</keyword>
<comment type="subcellular location">
    <molecule>Transmembrane protein gp41</molecule>
    <subcellularLocation>
        <location evidence="32">Virion membrane</location>
        <topology evidence="32">Single-pass type I membrane protein</topology>
    </subcellularLocation>
    <subcellularLocation>
        <location evidence="32">Host cell membrane</location>
        <topology evidence="32">Single-pass type I membrane protein</topology>
    </subcellularLocation>
    <subcellularLocation>
        <location evidence="32">Host endosome membrane</location>
        <topology evidence="32">Single-pass type I membrane protein</topology>
    </subcellularLocation>
    <text evidence="32">It is probably concentrated at the site of budding and incorporated into the virions possibly by contacts between the cytoplasmic tail of Env and the N-terminus of Gag.</text>
</comment>
<evidence type="ECO:0000256" key="19">
    <source>
        <dbReference type="ARBA" id="ARBA00022870"/>
    </source>
</evidence>
<feature type="region of interest" description="Fusion peptide" evidence="32">
    <location>
        <begin position="505"/>
        <end position="525"/>
    </location>
</feature>
<evidence type="ECO:0000256" key="14">
    <source>
        <dbReference type="ARBA" id="ARBA00022692"/>
    </source>
</evidence>
<keyword evidence="9 32" id="KW-1032">Host cell membrane</keyword>
<evidence type="ECO:0000256" key="21">
    <source>
        <dbReference type="ARBA" id="ARBA00022890"/>
    </source>
</evidence>
<dbReference type="GO" id="GO:0005198">
    <property type="term" value="F:structural molecule activity"/>
    <property type="evidence" value="ECO:0007669"/>
    <property type="project" value="UniProtKB-UniRule"/>
</dbReference>
<dbReference type="InterPro" id="IPR000328">
    <property type="entry name" value="GP41-like"/>
</dbReference>
<dbReference type="SUPFAM" id="SSF56502">
    <property type="entry name" value="gp120 core"/>
    <property type="match status" value="2"/>
</dbReference>
<comment type="domain">
    <text evidence="32">Some of the most genetically diverse regions of the viral genome are present in Env. They are called variable regions 1 through 5 (V1 through V5). Coreceptor usage of gp120 is determined mainly by the primary structure of the third variable region (V3) in the outer domain of gp120. The sequence of V3 determines which coreceptor, CCR5 and/or CXCR4 (corresponding to R5/macrophage, X4/T cell and R5X4/T cell and macrophage tropism), is used to trigger the fusion potential of the Env complex, and hence which cells the virus can infect. Binding to CCR5 involves a region adjacent in addition to V3.</text>
</comment>
<comment type="miscellaneous">
    <text evidence="32">HIV-1 lineages are divided in three main groups, M (for Major), O (for Outlier), and N (for New, or Non-M, Non-O). The vast majority of strains found worldwide belong to the group M. Group O seems to be endemic to and largely confined to Cameroon and neighboring countries in West Central Africa, where these viruses represent a small minority of HIV-1 strains. The group N is represented by a limited number of isolates from Cameroonian persons. The group M is further subdivided in 9 clades or subtypes (A to D, F to H, J and K).</text>
</comment>
<feature type="topological domain" description="Cytoplasmic" evidence="32">
    <location>
        <begin position="699"/>
        <end position="856"/>
    </location>
</feature>
<keyword evidence="19 32" id="KW-1043">Host membrane</keyword>
<comment type="PTM">
    <text evidence="32">Palmitoylation of the transmembrane protein and of Env polyprotein (prior to its proteolytic cleavage) is essential for their association with host cell membrane lipid rafts. Palmitoylation is therefore required for envelope trafficking to classical lipid rafts, but not for viral replication.</text>
</comment>
<dbReference type="GO" id="GO:0019062">
    <property type="term" value="P:virion attachment to host cell"/>
    <property type="evidence" value="ECO:0007669"/>
    <property type="project" value="UniProtKB-UniRule"/>
</dbReference>
<dbReference type="FunFam" id="2.170.40.20:FF:000002">
    <property type="entry name" value="Envelope glycoprotein gp160"/>
    <property type="match status" value="1"/>
</dbReference>
<comment type="function">
    <text evidence="32">Surface protein gp120: Attaches the virus to the host lymphoid cell by binding to the primary receptor CD4. This interaction induces a structural rearrangement creating a high affinity binding site for a chemokine coreceptor like CXCR4 and/or CCR5. Acts as a ligand for CD209/DC-SIGN and CLEC4M/DC-SIGNR, which are respectively found on dendritic cells (DCs), and on endothelial cells of liver sinusoids and lymph node sinuses. These interactions allow capture of viral particles at mucosal surfaces by these cells and subsequent transmission to permissive cells. HIV subverts the migration properties of dendritic cells to gain access to CD4+ T-cells in lymph nodes. Virus transmission to permissive T-cells occurs either in trans (without DCs infection, through viral capture and transmission), or in cis (following DCs productive infection, through the usual CD4-gp120 interaction), thereby inducing a robust infection. In trans infection, bound virions remain infectious over days and it is proposed that they are not degraded, but protected in non-lysosomal acidic organelles within the DCs close to the cell membrane thus contributing to the viral infectious potential during DCs' migration from the periphery to the lymphoid tissues. On arrival at lymphoid tissues, intact virions recycle back to DCs' cell surface allowing virus transmission to CD4+ T-cells.</text>
</comment>
<evidence type="ECO:0000256" key="12">
    <source>
        <dbReference type="ARBA" id="ARBA00022595"/>
    </source>
</evidence>
<evidence type="ECO:0000256" key="15">
    <source>
        <dbReference type="ARBA" id="ARBA00022703"/>
    </source>
</evidence>
<evidence type="ECO:0000256" key="33">
    <source>
        <dbReference type="RuleBase" id="RU363095"/>
    </source>
</evidence>
<keyword evidence="12 32" id="KW-1162">Viral penetration into host cytoplasm</keyword>
<evidence type="ECO:0000256" key="13">
    <source>
        <dbReference type="ARBA" id="ARBA00022685"/>
    </source>
</evidence>
<keyword evidence="26 32" id="KW-0564">Palmitate</keyword>
<feature type="domain" description="Human immunodeficiency virus 1 envelope glycoprotein Gp120" evidence="34">
    <location>
        <begin position="33"/>
        <end position="141"/>
    </location>
</feature>
<keyword evidence="23 32" id="KW-1039">Host endosome</keyword>
<dbReference type="GO" id="GO:0075512">
    <property type="term" value="P:clathrin-dependent endocytosis of virus by host cell"/>
    <property type="evidence" value="ECO:0007669"/>
    <property type="project" value="UniProtKB-UniRule"/>
</dbReference>
<feature type="disulfide bond" evidence="32">
    <location>
        <begin position="216"/>
        <end position="245"/>
    </location>
</feature>
<proteinExistence type="inferred from homology"/>
<comment type="caution">
    <text evidence="32 33">Lacks conserved residue(s) required for the propagation of feature annotation.</text>
</comment>
<feature type="region of interest" description="Immunosuppression" evidence="32">
    <location>
        <begin position="567"/>
        <end position="585"/>
    </location>
</feature>
<dbReference type="GO" id="GO:1903908">
    <property type="term" value="P:positive regulation of plasma membrane raft polarization"/>
    <property type="evidence" value="ECO:0007669"/>
    <property type="project" value="UniProtKB-UniRule"/>
</dbReference>
<keyword evidence="22 32" id="KW-1133">Transmembrane helix</keyword>
<feature type="region of interest" description="MPER; binding to GalCer" evidence="32">
    <location>
        <begin position="655"/>
        <end position="676"/>
    </location>
</feature>
<feature type="transmembrane region" description="Helical" evidence="33">
    <location>
        <begin position="20"/>
        <end position="41"/>
    </location>
</feature>
<dbReference type="GO" id="GO:0055036">
    <property type="term" value="C:virion membrane"/>
    <property type="evidence" value="ECO:0007669"/>
    <property type="project" value="UniProtKB-SubCell"/>
</dbReference>
<keyword evidence="24 32" id="KW-0175">Coiled coil</keyword>
<comment type="PTM">
    <text evidence="32">Highly glycosylated by host. The high number of glycan on the protein is reffered to as 'glycan shield' because it contributes to hide protein sequence from adaptive immune system.</text>
</comment>
<dbReference type="GO" id="GO:1903911">
    <property type="term" value="P:positive regulation of receptor clustering"/>
    <property type="evidence" value="ECO:0007669"/>
    <property type="project" value="UniProtKB-UniRule"/>
</dbReference>
<evidence type="ECO:0000256" key="8">
    <source>
        <dbReference type="ARBA" id="ARBA00022510"/>
    </source>
</evidence>
<evidence type="ECO:0000256" key="5">
    <source>
        <dbReference type="ARBA" id="ARBA00004578"/>
    </source>
</evidence>
<protein>
    <recommendedName>
        <fullName evidence="32">Envelope glycoprotein gp160</fullName>
    </recommendedName>
    <alternativeName>
        <fullName evidence="32">Env polyprotein</fullName>
    </alternativeName>
    <component>
        <recommendedName>
            <fullName evidence="32">Surface protein gp120</fullName>
            <shortName evidence="32">SU</shortName>
        </recommendedName>
        <alternativeName>
            <fullName evidence="32">Glycoprotein 120</fullName>
            <shortName evidence="32">gp120</shortName>
        </alternativeName>
    </component>
    <component>
        <recommendedName>
            <fullName evidence="32">Transmembrane protein gp41</fullName>
            <shortName evidence="32">TM</shortName>
        </recommendedName>
        <alternativeName>
            <fullName evidence="32">Glycoprotein 41</fullName>
            <shortName evidence="32">gp41</shortName>
        </alternativeName>
    </component>
</protein>
<comment type="subcellular location">
    <subcellularLocation>
        <location evidence="3">Host cell membrane</location>
        <topology evidence="3">Peripheral membrane protein</topology>
    </subcellularLocation>
    <subcellularLocation>
        <location evidence="1">Host cell membrane</location>
        <topology evidence="1">Single-pass type I membrane protein</topology>
    </subcellularLocation>
    <subcellularLocation>
        <location evidence="2">Host endosome membrane</location>
        <topology evidence="2">Peripheral membrane protein</topology>
    </subcellularLocation>
    <subcellularLocation>
        <location evidence="5">Host endosome membrane</location>
        <topology evidence="5">Single-pass type I membrane protein</topology>
    </subcellularLocation>
    <subcellularLocation>
        <location evidence="6">Virion membrane</location>
        <topology evidence="6">Peripheral membrane protein</topology>
    </subcellularLocation>
    <subcellularLocation>
        <location evidence="4">Virion membrane</location>
        <topology evidence="4">Single-pass type I membrane protein</topology>
    </subcellularLocation>
</comment>
<dbReference type="Pfam" id="PF00516">
    <property type="entry name" value="GP120"/>
    <property type="match status" value="2"/>
</dbReference>
<dbReference type="Gene3D" id="1.20.5.490">
    <property type="entry name" value="Single helix bin"/>
    <property type="match status" value="1"/>
</dbReference>
<evidence type="ECO:0000256" key="10">
    <source>
        <dbReference type="ARBA" id="ARBA00022570"/>
    </source>
</evidence>
<feature type="site" description="Cleavage; by host furin" evidence="32">
    <location>
        <begin position="504"/>
        <end position="505"/>
    </location>
</feature>
<keyword evidence="20 32" id="KW-0261">Viral envelope protein</keyword>
<feature type="region of interest" description="CD4-binding loop" evidence="32">
    <location>
        <begin position="360"/>
        <end position="370"/>
    </location>
</feature>
<dbReference type="InterPro" id="IPR036377">
    <property type="entry name" value="Gp120_core_sf"/>
</dbReference>
<feature type="transmembrane region" description="Helical" evidence="33">
    <location>
        <begin position="505"/>
        <end position="528"/>
    </location>
</feature>
<dbReference type="SUPFAM" id="SSF58069">
    <property type="entry name" value="Virus ectodomain"/>
    <property type="match status" value="1"/>
</dbReference>
<evidence type="ECO:0000256" key="28">
    <source>
        <dbReference type="ARBA" id="ARBA00023180"/>
    </source>
</evidence>
<keyword evidence="31 32" id="KW-1160">Virus entry into host cell</keyword>
<dbReference type="CDD" id="cd09909">
    <property type="entry name" value="HIV-1-like_HR1-HR2"/>
    <property type="match status" value="1"/>
</dbReference>
<evidence type="ECO:0000256" key="26">
    <source>
        <dbReference type="ARBA" id="ARBA00023139"/>
    </source>
</evidence>
<accession>A0ZVP6</accession>
<feature type="transmembrane region" description="Helical" evidence="33">
    <location>
        <begin position="671"/>
        <end position="698"/>
    </location>
</feature>
<evidence type="ECO:0000256" key="23">
    <source>
        <dbReference type="ARBA" id="ARBA00023046"/>
    </source>
</evidence>
<keyword evidence="17 32" id="KW-1161">Viral attachment to host cell</keyword>
<evidence type="ECO:0000256" key="25">
    <source>
        <dbReference type="ARBA" id="ARBA00023136"/>
    </source>
</evidence>
<feature type="chain" id="PRO_5023251261" description="Envelope glycoprotein gp160" evidence="32">
    <location>
        <begin position="32"/>
        <end position="856"/>
    </location>
</feature>
<evidence type="ECO:0000256" key="11">
    <source>
        <dbReference type="ARBA" id="ARBA00022581"/>
    </source>
</evidence>
<evidence type="ECO:0000259" key="35">
    <source>
        <dbReference type="Pfam" id="PF00517"/>
    </source>
</evidence>
<evidence type="ECO:0000256" key="7">
    <source>
        <dbReference type="ARBA" id="ARBA00022506"/>
    </source>
</evidence>
<keyword evidence="18 32" id="KW-0946">Virion</keyword>
<feature type="lipid moiety-binding region" description="S-palmitoyl cysteine; by host" evidence="32">
    <location>
        <position position="757"/>
    </location>
</feature>
<dbReference type="GO" id="GO:0039654">
    <property type="term" value="P:fusion of virus membrane with host endosome membrane"/>
    <property type="evidence" value="ECO:0007669"/>
    <property type="project" value="UniProtKB-UniRule"/>
</dbReference>
<keyword evidence="27 32" id="KW-1015">Disulfide bond</keyword>
<comment type="function">
    <text evidence="32">Transmembrane protein gp41: Acts as a class I viral fusion protein. Under the current model, the protein has at least 3 conformational states: pre-fusion native state, pre-hairpin intermediate state, and post-fusion hairpin state. During fusion of viral and target intracellular membranes, the coiled coil regions (heptad repeats) assume a trimer-of-hairpins structure, positioning the fusion peptide in close proximity to the C-terminal region of the ectodomain. The formation of this structure appears to drive apposition and subsequent fusion of viral and target cell membranes. Complete fusion occurs in host cell endosomes and is dynamin-dependent, however some lipid transfer might occur at the plasma membrane. The virus undergoes clathrin-dependent internalization long before endosomal fusion, thus minimizing the surface exposure of conserved viral epitopes during fusion and reducing the efficacy of inhibitors targeting these epitopes. Membranes fusion leads to delivery of the nucleocapsid into the cytoplasm.</text>
</comment>
<feature type="short sequence motif" description="Di-leucine internalization motif" evidence="32">
    <location>
        <begin position="855"/>
        <end position="856"/>
    </location>
</feature>
<dbReference type="GO" id="GO:0020002">
    <property type="term" value="C:host cell plasma membrane"/>
    <property type="evidence" value="ECO:0007669"/>
    <property type="project" value="UniProtKB-SubCell"/>
</dbReference>
<feature type="disulfide bond" evidence="32">
    <location>
        <begin position="226"/>
        <end position="237"/>
    </location>
</feature>
<comment type="PTM">
    <text evidence="32">Specific enzymatic cleavages in vivo yield mature proteins. Envelope glycoproteins are synthesized as a inactive precursor that is heavily N-glycosylated and processed likely by host cell furin in the Golgi to yield the mature SU and TM proteins. The cleavage site between SU and TM requires the minimal sequence [KR]-X-[KR]-R. About 2 of the 9 disulfide bonds of gp41 are reduced by P4HB/PDI, following binding to CD4 receptor.</text>
</comment>
<dbReference type="FunFam" id="1.10.287.210:FF:000001">
    <property type="entry name" value="Envelope glycoprotein gp160"/>
    <property type="match status" value="1"/>
</dbReference>
<comment type="subunit">
    <text evidence="32">The mature envelope protein (Env) consists of a homotrimer of non-covalently associated gp120-gp41 heterodimers. The resulting complex protrudes from the virus surface as a spike. There seems to be as few as 10 spikes on the average virion. Surface protein gp120 interacts with host CD4, CCR5 and CXCR4. Gp120 also interacts with the C-type lectins CD209/DC-SIGN and CLEC4M/DC-SIGNR (collectively referred to as DC-SIGN(R)). Gp120 and gp41 interact with GalCer. Gp120 interacts with host ITGA4/ITGB7 complex; on CD4+ T-cells, this interaction results in rapid activation of integrin ITGAL/LFA-1, which facilitates efficient cell-to-cell spreading of HIV-1. Gp120 interacts with cell-associated heparan sulfate; this interaction increases virus infectivity on permissive cells and may be involved in infection of CD4- cells.</text>
</comment>
<evidence type="ECO:0000256" key="6">
    <source>
        <dbReference type="ARBA" id="ARBA00004650"/>
    </source>
</evidence>
<comment type="miscellaneous">
    <text evidence="32">Inhibitors targeting HIV-1 viral envelope proteins are used as antiretroviral drugs. Attachment of virions to the cell surface via non-specific interactions and CD4 binding can be blocked by inhibitors that include cyanovirin-N, cyclotriazadisulfonamide analogs, PRO 2000, TNX 355 and PRO 542. In addition, BMS 806 can block CD4-induced conformational changes. Env interactions with the coreceptor molecules can be targeted by CCR5 antagonists including SCH-D, maraviroc (UK 427857) and aplaviroc (GW 873140), and the CXCR4 antagonist AMD 070. Fusion of viral and cellular membranes can be inhibited by peptides such as enfuvirtide and tifuvirtide (T 1249). Resistance to inhibitors associated with mutations in Env are observed. Most of the time, single mutations confer only a modest reduction in drug susceptibility. Combination of several mutations is usually required to develop a high-level drug resistance.</text>
</comment>
<comment type="subcellular location">
    <molecule>Surface protein gp120</molecule>
    <subcellularLocation>
        <location evidence="32">Virion membrane</location>
        <topology evidence="32">Peripheral membrane protein</topology>
    </subcellularLocation>
    <subcellularLocation>
        <location evidence="32">Host cell membrane</location>
        <topology evidence="32">Peripheral membrane protein</topology>
    </subcellularLocation>
    <subcellularLocation>
        <location evidence="32">Host endosome membrane</location>
        <topology evidence="32">Single-pass type I membrane protein</topology>
    </subcellularLocation>
    <text evidence="32">The surface protein is not anchored to the viral envelope, but associates with the extravirion surface through its binding to TM. It is probably concentrated at the site of budding and incorporated into the virions possibly by contacts between the cytoplasmic tail of Env and the N-terminus of Gag.</text>
</comment>
<dbReference type="GO" id="GO:0019064">
    <property type="term" value="P:fusion of virus membrane with host plasma membrane"/>
    <property type="evidence" value="ECO:0007669"/>
    <property type="project" value="UniProtKB-UniRule"/>
</dbReference>
<keyword evidence="13 32" id="KW-0165">Cleavage on pair of basic residues</keyword>
<comment type="domain">
    <text evidence="32">The YXXL motif is involved in determining the exact site of viral release at the surface of infected mononuclear cells and promotes endocytosis. YXXL and di-leucine endocytosis motifs interact directly or indirectly with the clathrin adapter complexes, opperate independently, and their activities are not additive.</text>
</comment>
<dbReference type="EMBL" id="AB287378">
    <property type="protein sequence ID" value="BAF42530.1"/>
    <property type="molecule type" value="Genomic_DNA"/>
</dbReference>
<feature type="coiled-coil region" evidence="32">
    <location>
        <begin position="626"/>
        <end position="660"/>
    </location>
</feature>
<evidence type="ECO:0000256" key="32">
    <source>
        <dbReference type="HAMAP-Rule" id="MF_04083"/>
    </source>
</evidence>
<evidence type="ECO:0000256" key="31">
    <source>
        <dbReference type="ARBA" id="ARBA00023296"/>
    </source>
</evidence>
<evidence type="ECO:0000256" key="20">
    <source>
        <dbReference type="ARBA" id="ARBA00022879"/>
    </source>
</evidence>
<dbReference type="GO" id="GO:0019082">
    <property type="term" value="P:viral protein processing"/>
    <property type="evidence" value="ECO:0007669"/>
    <property type="project" value="UniProtKB-UniRule"/>
</dbReference>
<evidence type="ECO:0000256" key="17">
    <source>
        <dbReference type="ARBA" id="ARBA00022804"/>
    </source>
</evidence>
<organismHost>
    <name type="scientific">Homo sapiens</name>
    <name type="common">Human</name>
    <dbReference type="NCBI Taxonomy" id="9606"/>
</organismHost>
<evidence type="ECO:0000256" key="30">
    <source>
        <dbReference type="ARBA" id="ARBA00023288"/>
    </source>
</evidence>
<name>A0ZVP6_HV1</name>
<dbReference type="GO" id="GO:0016020">
    <property type="term" value="C:membrane"/>
    <property type="evidence" value="ECO:0007669"/>
    <property type="project" value="UniProtKB-UniRule"/>
</dbReference>
<dbReference type="Proteomes" id="UP000181543">
    <property type="component" value="Genome"/>
</dbReference>
<dbReference type="Gene3D" id="1.10.287.210">
    <property type="match status" value="1"/>
</dbReference>
<feature type="chain" id="PRO_5023251260" description="Transmembrane protein gp41" evidence="32">
    <location>
        <begin position="505"/>
        <end position="856"/>
    </location>
</feature>
<evidence type="ECO:0000313" key="37">
    <source>
        <dbReference type="Proteomes" id="UP000181543"/>
    </source>
</evidence>
<keyword evidence="25 32" id="KW-0472">Membrane</keyword>
<keyword evidence="30 32" id="KW-0449">Lipoprotein</keyword>
<comment type="similarity">
    <text evidence="32">Belongs to the HIV-1 env protein family.</text>
</comment>
<feature type="disulfide bond" evidence="32">
    <location>
        <begin position="53"/>
        <end position="73"/>
    </location>
</feature>
<evidence type="ECO:0000256" key="2">
    <source>
        <dbReference type="ARBA" id="ARBA00004433"/>
    </source>
</evidence>
<evidence type="ECO:0000256" key="22">
    <source>
        <dbReference type="ARBA" id="ARBA00022989"/>
    </source>
</evidence>
<evidence type="ECO:0000256" key="24">
    <source>
        <dbReference type="ARBA" id="ARBA00023054"/>
    </source>
</evidence>
<feature type="short sequence motif" description="YXXL motif; contains endocytosis signal" evidence="32">
    <location>
        <begin position="705"/>
        <end position="708"/>
    </location>
</feature>